<dbReference type="Gene3D" id="3.30.420.10">
    <property type="entry name" value="Ribonuclease H-like superfamily/Ribonuclease H"/>
    <property type="match status" value="1"/>
</dbReference>
<evidence type="ECO:0000256" key="3">
    <source>
        <dbReference type="ARBA" id="ARBA00022750"/>
    </source>
</evidence>
<dbReference type="PANTHER" id="PTHR42648">
    <property type="entry name" value="TRANSPOSASE, PUTATIVE-RELATED"/>
    <property type="match status" value="1"/>
</dbReference>
<evidence type="ECO:0000256" key="2">
    <source>
        <dbReference type="ARBA" id="ARBA00022723"/>
    </source>
</evidence>
<feature type="domain" description="Integrase catalytic" evidence="8">
    <location>
        <begin position="601"/>
        <end position="777"/>
    </location>
</feature>
<dbReference type="InterPro" id="IPR054722">
    <property type="entry name" value="PolX-like_BBD"/>
</dbReference>
<evidence type="ECO:0008006" key="11">
    <source>
        <dbReference type="Google" id="ProtNLM"/>
    </source>
</evidence>
<feature type="compositionally biased region" description="Basic residues" evidence="6">
    <location>
        <begin position="1684"/>
        <end position="1697"/>
    </location>
</feature>
<dbReference type="InterPro" id="IPR012337">
    <property type="entry name" value="RNaseH-like_sf"/>
</dbReference>
<accession>A0AAD8TQT6</accession>
<dbReference type="SUPFAM" id="SSF56672">
    <property type="entry name" value="DNA/RNA polymerases"/>
    <property type="match status" value="2"/>
</dbReference>
<dbReference type="InterPro" id="IPR036875">
    <property type="entry name" value="Znf_CCHC_sf"/>
</dbReference>
<keyword evidence="1" id="KW-0645">Protease</keyword>
<evidence type="ECO:0000313" key="10">
    <source>
        <dbReference type="Proteomes" id="UP001231189"/>
    </source>
</evidence>
<dbReference type="Pfam" id="PF07727">
    <property type="entry name" value="RVT_2"/>
    <property type="match status" value="2"/>
</dbReference>
<dbReference type="InterPro" id="IPR057670">
    <property type="entry name" value="SH3_retrovirus"/>
</dbReference>
<dbReference type="SUPFAM" id="SSF53098">
    <property type="entry name" value="Ribonuclease H-like"/>
    <property type="match status" value="1"/>
</dbReference>
<sequence>MNLSCSRAVTYRECSRHVQRLQVARVTRLEVAQVNPKCFVFGHVRMHVHGTSNSSAISANGFSMVQQGVEVGVEEPPVAEGALVNALSKGATVLAGLQPPEDVTSLGVEGLVVAVDVAALHLSHMASSINFNQFLEKEKLKSNGSNFTDWFRHVRIFLNGGNLQYVLDAPLGDPPAETETDEVKNVYATRKTRYSQVQCAILCSLEADLQKRFEHHDPHELINELKTIFETHAAVECYEASKHFFSCMMEEGSSVSEHMLAMTGHAKKLSDLGIVIPNRLGINRVLQSLPPSYKNFVMNYNMQNMNKELPELFAMLKSAEIEIKKEHQVLMVNKTTSFKKQGKSKGKNKKSGKKAATPPVKPKSGPKPDAECYYCKEKGHWKRNCSKYLADLKSGLVKKKKEGISDIHVIDVYLTGSRTSTWVFDTGSVAHICNSKQELKNKRRLLKDEVTMRVGNGSKVDVIAVGTLPLHLPSGLVLSLNNCYFVPALSMNIISGSCLMQDGYSFKSENNGCSIFMNNIFYGRAPEKNGLFLLDLDSSDTHIHNIDAKRIKLNDNSTYMWHCRLGHIGVKRMKKLHTDGLLESLDFESLDRCEACLMGKMTKTPFSGMMERATDLLEIIHTDVCGPMSVASRGGYRYVLTFTDDLSRYGYIYLMKHKSETFEKFKEFQSEVENQRNKKIKFLRSDRGGEYLSYEFGMHLKKCGILSQLTPPGTPQRNGVSERRNRTLLDMVRSMMSLTDLPLSFWSYALETAAFTLNRAPSKSVETTPYELWFNKKPKLSFLKVWGCEAYVKKLQPDKLEPKAEKCVFIGYPKETIGYTFYHRSEGKIFVAKNGTFLEKEFLTKEVTGRKVELDEIEESLLVDQSSAVPENVPVPPTPATEEANDNDHETSNEIATEPRRSTRERATPDWYDPCLNVMIVDNNDEDPATYEEAMMSPDSNKWQEAMKSEMGSMYDNKVWTLVDLPDSRKAVENKWIFKRKTDADGNITVYKARLVAKGFRQIQGVDYDETFSPVAKLKSMRILLAIAAFFDYEIWQMDVKTAFLNGDIEEELYMVQPKGFVDPKNADKVCKLQRSIYGLKQASRSWNRRFDKVIKDFGFIQCHGEACIYKKVSGSSVAFLILYVDDILLIGNDIELLSSVKGYLNNSFSMKDLGEASYILGIKIYRDRSRRLIGLSQSTYLDKILKKFRMDESKKGFLPMLPGKVLSKTQGPATAEERERMSQIPYASAVGSIMYAMLCTRPDIAHAVSLTSRYQSDPGMEHWTAVKNILKYLKRTKDMFLCYGGDQELVVTSYTDASWNTDPDDSKSQSGYVFILNGAAVSWASSKQCTVAKSSTESEYIAASEASSEAVWMKRFIVELEPRSHKRLKHIKLRYHSIREYIEDGEVKICKVHTDLNVADPLTKALPRAKHDQHQNAMGVSCYMEDDHEDGAIDLGASPTMMEIMPVDDGDHVRALKMKIKGAKTKGPYHITYELHFLEKEKLKSNGSNFTDWFRHVRIFLNGGNLQYVLDAPLGDPPAETETDEVKNVYATRKTRYSQVQCAILCSLEADLQKRFEHHDPHELINELKTIFETHAAVECYEASKHFFSCMMEEGSSVSEHMLAMTGHAKKLSDLGIVIPNRLGINRVLQSLPPSYKNFVMNYNMQNMNKELPELFAMLKSAEIEIKKEHQVLMVNKTTSFKKQGKSKGKNKKSGKKAATPPVKPKSGPKPDAECYYCKEKGHWKRNCSKYLADLKSGLVKKKKEEFLTKEVTGRKVELDEIEESLLVDQSSAVPEDVPVPPTPATEEANDNDHETSNEIATEPRRSTRERATPDWYDPCLNVMIVDNNDEDPATYEEAMMSPDSNKWQEAMKSEMGSMYDNKVWTLVDLPDSRKAVENKWIFKRKTDADGNITVYKARLVAKGFRQIQGVDYDETFSPVAKLKSVRILLAIAAFFDYEIWQMDVKTAFLNGDIEEELYMVQPKGFVDPKNADKVCKLQRSIYGLKQASRSWNRRFDKVIKDFGFIQCHGEACIYKKVSGSSVAFLILYVDDILLIGNDIELLSSVKVI</sequence>
<dbReference type="Pfam" id="PF00098">
    <property type="entry name" value="zf-CCHC"/>
    <property type="match status" value="2"/>
</dbReference>
<dbReference type="Gene3D" id="4.10.60.10">
    <property type="entry name" value="Zinc finger, CCHC-type"/>
    <property type="match status" value="2"/>
</dbReference>
<keyword evidence="5" id="KW-0863">Zinc-finger</keyword>
<feature type="region of interest" description="Disordered" evidence="6">
    <location>
        <begin position="866"/>
        <end position="908"/>
    </location>
</feature>
<feature type="region of interest" description="Disordered" evidence="6">
    <location>
        <begin position="1678"/>
        <end position="1713"/>
    </location>
</feature>
<evidence type="ECO:0000256" key="4">
    <source>
        <dbReference type="ARBA" id="ARBA00022801"/>
    </source>
</evidence>
<dbReference type="PANTHER" id="PTHR42648:SF27">
    <property type="entry name" value="RNA-DIRECTED DNA POLYMERASE"/>
    <property type="match status" value="1"/>
</dbReference>
<keyword evidence="2" id="KW-0479">Metal-binding</keyword>
<gene>
    <name evidence="9" type="ORF">QYE76_046932</name>
</gene>
<dbReference type="Pfam" id="PF22936">
    <property type="entry name" value="Pol_BBD"/>
    <property type="match status" value="1"/>
</dbReference>
<dbReference type="InterPro" id="IPR036397">
    <property type="entry name" value="RNaseH_sf"/>
</dbReference>
<evidence type="ECO:0000256" key="1">
    <source>
        <dbReference type="ARBA" id="ARBA00022670"/>
    </source>
</evidence>
<keyword evidence="3" id="KW-0064">Aspartyl protease</keyword>
<dbReference type="GO" id="GO:0004190">
    <property type="term" value="F:aspartic-type endopeptidase activity"/>
    <property type="evidence" value="ECO:0007669"/>
    <property type="project" value="UniProtKB-KW"/>
</dbReference>
<dbReference type="CDD" id="cd09272">
    <property type="entry name" value="RNase_HI_RT_Ty1"/>
    <property type="match status" value="1"/>
</dbReference>
<dbReference type="PROSITE" id="PS50994">
    <property type="entry name" value="INTEGRASE"/>
    <property type="match status" value="1"/>
</dbReference>
<evidence type="ECO:0000313" key="9">
    <source>
        <dbReference type="EMBL" id="KAK1686084.1"/>
    </source>
</evidence>
<dbReference type="SMART" id="SM00343">
    <property type="entry name" value="ZnF_C2HC"/>
    <property type="match status" value="2"/>
</dbReference>
<keyword evidence="10" id="KW-1185">Reference proteome</keyword>
<evidence type="ECO:0000256" key="6">
    <source>
        <dbReference type="SAM" id="MobiDB-lite"/>
    </source>
</evidence>
<dbReference type="SUPFAM" id="SSF57756">
    <property type="entry name" value="Retrovirus zinc finger-like domains"/>
    <property type="match status" value="2"/>
</dbReference>
<dbReference type="Proteomes" id="UP001231189">
    <property type="component" value="Unassembled WGS sequence"/>
</dbReference>
<comment type="caution">
    <text evidence="9">The sequence shown here is derived from an EMBL/GenBank/DDBJ whole genome shotgun (WGS) entry which is preliminary data.</text>
</comment>
<dbReference type="EMBL" id="JAUUTY010000002">
    <property type="protein sequence ID" value="KAK1686084.1"/>
    <property type="molecule type" value="Genomic_DNA"/>
</dbReference>
<protein>
    <recommendedName>
        <fullName evidence="11">Gag-pol polyprotein</fullName>
    </recommendedName>
</protein>
<feature type="compositionally biased region" description="Basic and acidic residues" evidence="6">
    <location>
        <begin position="1792"/>
        <end position="1814"/>
    </location>
</feature>
<dbReference type="GO" id="GO:0006508">
    <property type="term" value="P:proteolysis"/>
    <property type="evidence" value="ECO:0007669"/>
    <property type="project" value="UniProtKB-KW"/>
</dbReference>
<feature type="compositionally biased region" description="Basic and acidic residues" evidence="6">
    <location>
        <begin position="886"/>
        <end position="908"/>
    </location>
</feature>
<dbReference type="InterPro" id="IPR001878">
    <property type="entry name" value="Znf_CCHC"/>
</dbReference>
<dbReference type="Pfam" id="PF00665">
    <property type="entry name" value="rve"/>
    <property type="match status" value="1"/>
</dbReference>
<evidence type="ECO:0000259" key="7">
    <source>
        <dbReference type="PROSITE" id="PS50158"/>
    </source>
</evidence>
<keyword evidence="4" id="KW-0378">Hydrolase</keyword>
<feature type="region of interest" description="Disordered" evidence="6">
    <location>
        <begin position="334"/>
        <end position="368"/>
    </location>
</feature>
<reference evidence="9" key="1">
    <citation type="submission" date="2023-07" db="EMBL/GenBank/DDBJ databases">
        <title>A chromosome-level genome assembly of Lolium multiflorum.</title>
        <authorList>
            <person name="Chen Y."/>
            <person name="Copetti D."/>
            <person name="Kolliker R."/>
            <person name="Studer B."/>
        </authorList>
    </citation>
    <scope>NUCLEOTIDE SEQUENCE</scope>
    <source>
        <strain evidence="9">02402/16</strain>
        <tissue evidence="9">Leaf</tissue>
    </source>
</reference>
<dbReference type="PROSITE" id="PS50158">
    <property type="entry name" value="ZF_CCHC"/>
    <property type="match status" value="2"/>
</dbReference>
<dbReference type="GO" id="GO:0003676">
    <property type="term" value="F:nucleic acid binding"/>
    <property type="evidence" value="ECO:0007669"/>
    <property type="project" value="InterPro"/>
</dbReference>
<dbReference type="InterPro" id="IPR039537">
    <property type="entry name" value="Retrotran_Ty1/copia-like"/>
</dbReference>
<dbReference type="Pfam" id="PF14223">
    <property type="entry name" value="Retrotran_gag_2"/>
    <property type="match status" value="2"/>
</dbReference>
<dbReference type="GO" id="GO:0015074">
    <property type="term" value="P:DNA integration"/>
    <property type="evidence" value="ECO:0007669"/>
    <property type="project" value="InterPro"/>
</dbReference>
<dbReference type="Pfam" id="PF25597">
    <property type="entry name" value="SH3_retrovirus"/>
    <property type="match status" value="1"/>
</dbReference>
<proteinExistence type="predicted"/>
<dbReference type="InterPro" id="IPR043502">
    <property type="entry name" value="DNA/RNA_pol_sf"/>
</dbReference>
<dbReference type="Pfam" id="PF13976">
    <property type="entry name" value="gag_pre-integrs"/>
    <property type="match status" value="1"/>
</dbReference>
<feature type="region of interest" description="Disordered" evidence="6">
    <location>
        <begin position="1772"/>
        <end position="1814"/>
    </location>
</feature>
<dbReference type="GO" id="GO:0008270">
    <property type="term" value="F:zinc ion binding"/>
    <property type="evidence" value="ECO:0007669"/>
    <property type="project" value="UniProtKB-KW"/>
</dbReference>
<evidence type="ECO:0000256" key="5">
    <source>
        <dbReference type="PROSITE-ProRule" id="PRU00047"/>
    </source>
</evidence>
<evidence type="ECO:0000259" key="8">
    <source>
        <dbReference type="PROSITE" id="PS50994"/>
    </source>
</evidence>
<feature type="domain" description="CCHC-type" evidence="7">
    <location>
        <begin position="1716"/>
        <end position="1731"/>
    </location>
</feature>
<dbReference type="InterPro" id="IPR013103">
    <property type="entry name" value="RVT_2"/>
</dbReference>
<name>A0AAD8TQT6_LOLMU</name>
<feature type="domain" description="CCHC-type" evidence="7">
    <location>
        <begin position="372"/>
        <end position="387"/>
    </location>
</feature>
<feature type="compositionally biased region" description="Basic residues" evidence="6">
    <location>
        <begin position="340"/>
        <end position="353"/>
    </location>
</feature>
<dbReference type="InterPro" id="IPR001584">
    <property type="entry name" value="Integrase_cat-core"/>
</dbReference>
<organism evidence="9 10">
    <name type="scientific">Lolium multiflorum</name>
    <name type="common">Italian ryegrass</name>
    <name type="synonym">Lolium perenne subsp. multiflorum</name>
    <dbReference type="NCBI Taxonomy" id="4521"/>
    <lineage>
        <taxon>Eukaryota</taxon>
        <taxon>Viridiplantae</taxon>
        <taxon>Streptophyta</taxon>
        <taxon>Embryophyta</taxon>
        <taxon>Tracheophyta</taxon>
        <taxon>Spermatophyta</taxon>
        <taxon>Magnoliopsida</taxon>
        <taxon>Liliopsida</taxon>
        <taxon>Poales</taxon>
        <taxon>Poaceae</taxon>
        <taxon>BOP clade</taxon>
        <taxon>Pooideae</taxon>
        <taxon>Poodae</taxon>
        <taxon>Poeae</taxon>
        <taxon>Poeae Chloroplast Group 2 (Poeae type)</taxon>
        <taxon>Loliodinae</taxon>
        <taxon>Loliinae</taxon>
        <taxon>Lolium</taxon>
    </lineage>
</organism>
<dbReference type="InterPro" id="IPR025724">
    <property type="entry name" value="GAG-pre-integrase_dom"/>
</dbReference>
<keyword evidence="5" id="KW-0862">Zinc</keyword>